<dbReference type="InterPro" id="IPR050259">
    <property type="entry name" value="SDR"/>
</dbReference>
<dbReference type="CDD" id="cd05333">
    <property type="entry name" value="BKR_SDR_c"/>
    <property type="match status" value="1"/>
</dbReference>
<protein>
    <recommendedName>
        <fullName evidence="8">3-oxoacyl-[acyl-carrier-protein] reductase</fullName>
        <ecNumber evidence="8">1.1.1.100</ecNumber>
    </recommendedName>
</protein>
<dbReference type="NCBIfam" id="NF005559">
    <property type="entry name" value="PRK07231.1"/>
    <property type="match status" value="1"/>
</dbReference>
<dbReference type="GO" id="GO:0051287">
    <property type="term" value="F:NAD binding"/>
    <property type="evidence" value="ECO:0007669"/>
    <property type="project" value="UniProtKB-UniRule"/>
</dbReference>
<dbReference type="PROSITE" id="PS00061">
    <property type="entry name" value="ADH_SHORT"/>
    <property type="match status" value="1"/>
</dbReference>
<dbReference type="SMART" id="SM00822">
    <property type="entry name" value="PKS_KR"/>
    <property type="match status" value="1"/>
</dbReference>
<feature type="binding site" evidence="7">
    <location>
        <begin position="158"/>
        <end position="162"/>
    </location>
    <ligand>
        <name>NADP(+)</name>
        <dbReference type="ChEBI" id="CHEBI:58349"/>
    </ligand>
</feature>
<dbReference type="EMBL" id="DVHI01000096">
    <property type="protein sequence ID" value="HIR63362.1"/>
    <property type="molecule type" value="Genomic_DNA"/>
</dbReference>
<dbReference type="Pfam" id="PF13561">
    <property type="entry name" value="adh_short_C2"/>
    <property type="match status" value="1"/>
</dbReference>
<comment type="similarity">
    <text evidence="2 8">Belongs to the short-chain dehydrogenases/reductases (SDR) family.</text>
</comment>
<dbReference type="Proteomes" id="UP000886744">
    <property type="component" value="Unassembled WGS sequence"/>
</dbReference>
<feature type="binding site" evidence="7">
    <location>
        <begin position="15"/>
        <end position="18"/>
    </location>
    <ligand>
        <name>NADP(+)</name>
        <dbReference type="ChEBI" id="CHEBI:58349"/>
    </ligand>
</feature>
<evidence type="ECO:0000256" key="6">
    <source>
        <dbReference type="PIRSR" id="PIRSR611284-1"/>
    </source>
</evidence>
<dbReference type="GO" id="GO:0004316">
    <property type="term" value="F:3-oxoacyl-[acyl-carrier-protein] reductase (NADPH) activity"/>
    <property type="evidence" value="ECO:0007669"/>
    <property type="project" value="UniProtKB-UniRule"/>
</dbReference>
<evidence type="ECO:0000256" key="4">
    <source>
        <dbReference type="ARBA" id="ARBA00023002"/>
    </source>
</evidence>
<evidence type="ECO:0000256" key="1">
    <source>
        <dbReference type="ARBA" id="ARBA00002607"/>
    </source>
</evidence>
<feature type="binding site" evidence="7">
    <location>
        <position position="93"/>
    </location>
    <ligand>
        <name>NADP(+)</name>
        <dbReference type="ChEBI" id="CHEBI:58349"/>
    </ligand>
</feature>
<evidence type="ECO:0000256" key="3">
    <source>
        <dbReference type="ARBA" id="ARBA00022857"/>
    </source>
</evidence>
<reference evidence="10" key="2">
    <citation type="journal article" date="2021" name="PeerJ">
        <title>Extensive microbial diversity within the chicken gut microbiome revealed by metagenomics and culture.</title>
        <authorList>
            <person name="Gilroy R."/>
            <person name="Ravi A."/>
            <person name="Getino M."/>
            <person name="Pursley I."/>
            <person name="Horton D.L."/>
            <person name="Alikhan N.F."/>
            <person name="Baker D."/>
            <person name="Gharbi K."/>
            <person name="Hall N."/>
            <person name="Watson M."/>
            <person name="Adriaenssens E.M."/>
            <person name="Foster-Nyarko E."/>
            <person name="Jarju S."/>
            <person name="Secka A."/>
            <person name="Antonio M."/>
            <person name="Oren A."/>
            <person name="Chaudhuri R.R."/>
            <person name="La Ragione R."/>
            <person name="Hildebrand F."/>
            <person name="Pallen M.J."/>
        </authorList>
    </citation>
    <scope>NUCLEOTIDE SEQUENCE</scope>
    <source>
        <strain evidence="10">ChiHjej13B12-12457</strain>
    </source>
</reference>
<reference evidence="10" key="1">
    <citation type="submission" date="2020-10" db="EMBL/GenBank/DDBJ databases">
        <authorList>
            <person name="Gilroy R."/>
        </authorList>
    </citation>
    <scope>NUCLEOTIDE SEQUENCE</scope>
    <source>
        <strain evidence="10">ChiHjej13B12-12457</strain>
    </source>
</reference>
<keyword evidence="8" id="KW-0275">Fatty acid biosynthesis</keyword>
<dbReference type="InterPro" id="IPR020904">
    <property type="entry name" value="Sc_DH/Rdtase_CS"/>
</dbReference>
<evidence type="ECO:0000256" key="7">
    <source>
        <dbReference type="PIRSR" id="PIRSR611284-2"/>
    </source>
</evidence>
<dbReference type="EC" id="1.1.1.100" evidence="8"/>
<dbReference type="InterPro" id="IPR036291">
    <property type="entry name" value="NAD(P)-bd_dom_sf"/>
</dbReference>
<feature type="binding site" evidence="7">
    <location>
        <position position="191"/>
    </location>
    <ligand>
        <name>NADP(+)</name>
        <dbReference type="ChEBI" id="CHEBI:58349"/>
    </ligand>
</feature>
<keyword evidence="8" id="KW-0276">Fatty acid metabolism</keyword>
<proteinExistence type="inferred from homology"/>
<dbReference type="AlphaFoldDB" id="A0A9D1E2F3"/>
<dbReference type="InterPro" id="IPR057326">
    <property type="entry name" value="KR_dom"/>
</dbReference>
<organism evidence="10 11">
    <name type="scientific">Candidatus Coprenecus avistercoris</name>
    <dbReference type="NCBI Taxonomy" id="2840730"/>
    <lineage>
        <taxon>Bacteria</taxon>
        <taxon>Pseudomonadati</taxon>
        <taxon>Bacteroidota</taxon>
        <taxon>Bacteroidia</taxon>
        <taxon>Bacteroidales</taxon>
        <taxon>Rikenellaceae</taxon>
        <taxon>Rikenellaceae incertae sedis</taxon>
        <taxon>Candidatus Coprenecus</taxon>
    </lineage>
</organism>
<dbReference type="PANTHER" id="PTHR42879:SF2">
    <property type="entry name" value="3-OXOACYL-[ACYL-CARRIER-PROTEIN] REDUCTASE FABG"/>
    <property type="match status" value="1"/>
</dbReference>
<dbReference type="SUPFAM" id="SSF51735">
    <property type="entry name" value="NAD(P)-binding Rossmann-fold domains"/>
    <property type="match status" value="1"/>
</dbReference>
<dbReference type="InterPro" id="IPR011284">
    <property type="entry name" value="3oxo_ACP_reduc"/>
</dbReference>
<dbReference type="NCBIfam" id="TIGR01830">
    <property type="entry name" value="3oxo_ACP_reduc"/>
    <property type="match status" value="1"/>
</dbReference>
<name>A0A9D1E2F3_9BACT</name>
<keyword evidence="3 7" id="KW-0521">NADP</keyword>
<evidence type="ECO:0000313" key="10">
    <source>
        <dbReference type="EMBL" id="HIR63362.1"/>
    </source>
</evidence>
<dbReference type="GO" id="GO:0006633">
    <property type="term" value="P:fatty acid biosynthetic process"/>
    <property type="evidence" value="ECO:0007669"/>
    <property type="project" value="UniProtKB-KW"/>
</dbReference>
<comment type="catalytic activity">
    <reaction evidence="5 8">
        <text>a (3R)-hydroxyacyl-[ACP] + NADP(+) = a 3-oxoacyl-[ACP] + NADPH + H(+)</text>
        <dbReference type="Rhea" id="RHEA:17397"/>
        <dbReference type="Rhea" id="RHEA-COMP:9916"/>
        <dbReference type="Rhea" id="RHEA-COMP:9945"/>
        <dbReference type="ChEBI" id="CHEBI:15378"/>
        <dbReference type="ChEBI" id="CHEBI:57783"/>
        <dbReference type="ChEBI" id="CHEBI:58349"/>
        <dbReference type="ChEBI" id="CHEBI:78776"/>
        <dbReference type="ChEBI" id="CHEBI:78827"/>
        <dbReference type="EC" id="1.1.1.100"/>
    </reaction>
</comment>
<accession>A0A9D1E2F3</accession>
<dbReference type="PRINTS" id="PR00081">
    <property type="entry name" value="GDHRDH"/>
</dbReference>
<evidence type="ECO:0000256" key="2">
    <source>
        <dbReference type="ARBA" id="ARBA00006484"/>
    </source>
</evidence>
<keyword evidence="8" id="KW-0443">Lipid metabolism</keyword>
<feature type="active site" description="Proton acceptor" evidence="6">
    <location>
        <position position="158"/>
    </location>
</feature>
<feature type="domain" description="Ketoreductase" evidence="9">
    <location>
        <begin position="9"/>
        <end position="195"/>
    </location>
</feature>
<comment type="subunit">
    <text evidence="8">Homotetramer.</text>
</comment>
<comment type="caution">
    <text evidence="10">The sequence shown here is derived from an EMBL/GenBank/DDBJ whole genome shotgun (WGS) entry which is preliminary data.</text>
</comment>
<dbReference type="PANTHER" id="PTHR42879">
    <property type="entry name" value="3-OXOACYL-(ACYL-CARRIER-PROTEIN) REDUCTASE"/>
    <property type="match status" value="1"/>
</dbReference>
<dbReference type="InterPro" id="IPR002347">
    <property type="entry name" value="SDR_fam"/>
</dbReference>
<sequence length="249" mass="26289">MLEGLLKGKVALITGAARGIGKAIAMKLASAGADIAFTDLKEDDNFRNTVAEISALGVQCRGYASNAADFAEAHATVEQIQKDFGHIDVLVNNAGITRDGLMMRMSEQQWDSVITVNLKSAFNFTHALTPIMARQRGGSIINISSVVGVNGNAGQCNYSASKAGLIGLAKSIAKEMGSRGIRANAIAPGFIITDMTNALSQEVRDEWNKKIPLRRGGTPEDIANVALFLASDLSSYVTGQVIICDGGML</sequence>
<dbReference type="FunFam" id="3.40.50.720:FF:000115">
    <property type="entry name" value="3-oxoacyl-[acyl-carrier-protein] reductase FabG"/>
    <property type="match status" value="1"/>
</dbReference>
<evidence type="ECO:0000256" key="5">
    <source>
        <dbReference type="ARBA" id="ARBA00048508"/>
    </source>
</evidence>
<dbReference type="Gene3D" id="3.40.50.720">
    <property type="entry name" value="NAD(P)-binding Rossmann-like Domain"/>
    <property type="match status" value="1"/>
</dbReference>
<evidence type="ECO:0000313" key="11">
    <source>
        <dbReference type="Proteomes" id="UP000886744"/>
    </source>
</evidence>
<gene>
    <name evidence="10" type="primary">fabG</name>
    <name evidence="10" type="ORF">IAC94_07585</name>
</gene>
<keyword evidence="4 8" id="KW-0560">Oxidoreductase</keyword>
<dbReference type="PRINTS" id="PR00080">
    <property type="entry name" value="SDRFAMILY"/>
</dbReference>
<evidence type="ECO:0000256" key="8">
    <source>
        <dbReference type="RuleBase" id="RU366074"/>
    </source>
</evidence>
<keyword evidence="8" id="KW-0444">Lipid biosynthesis</keyword>
<comment type="pathway">
    <text evidence="8">Lipid metabolism; fatty acid biosynthesis.</text>
</comment>
<evidence type="ECO:0000259" key="9">
    <source>
        <dbReference type="SMART" id="SM00822"/>
    </source>
</evidence>
<dbReference type="NCBIfam" id="NF009466">
    <property type="entry name" value="PRK12826.1-2"/>
    <property type="match status" value="1"/>
</dbReference>
<comment type="function">
    <text evidence="1 8">Catalyzes the NADPH-dependent reduction of beta-ketoacyl-ACP substrates to beta-hydroxyacyl-ACP products, the first reductive step in the elongation cycle of fatty acid biosynthesis.</text>
</comment>